<dbReference type="GO" id="GO:0043546">
    <property type="term" value="F:molybdopterin cofactor binding"/>
    <property type="evidence" value="ECO:0007669"/>
    <property type="project" value="TreeGrafter"/>
</dbReference>
<comment type="similarity">
    <text evidence="4">Belongs to the cytochrome b5 family.</text>
</comment>
<dbReference type="SUPFAM" id="SSF56524">
    <property type="entry name" value="Oxidoreductase molybdopterin-binding domain"/>
    <property type="match status" value="1"/>
</dbReference>
<keyword evidence="3 4" id="KW-0408">Iron</keyword>
<keyword evidence="1 4" id="KW-0349">Heme</keyword>
<evidence type="ECO:0000313" key="6">
    <source>
        <dbReference type="EMBL" id="CAD9977481.1"/>
    </source>
</evidence>
<dbReference type="Pfam" id="PF00173">
    <property type="entry name" value="Cyt-b5"/>
    <property type="match status" value="1"/>
</dbReference>
<dbReference type="Gene3D" id="3.90.420.10">
    <property type="entry name" value="Oxidoreductase, molybdopterin-binding domain"/>
    <property type="match status" value="1"/>
</dbReference>
<dbReference type="PROSITE" id="PS50255">
    <property type="entry name" value="CYTOCHROME_B5_2"/>
    <property type="match status" value="1"/>
</dbReference>
<evidence type="ECO:0000256" key="1">
    <source>
        <dbReference type="ARBA" id="ARBA00022617"/>
    </source>
</evidence>
<evidence type="ECO:0000256" key="3">
    <source>
        <dbReference type="ARBA" id="ARBA00023004"/>
    </source>
</evidence>
<feature type="domain" description="Cytochrome b5 heme-binding" evidence="5">
    <location>
        <begin position="101"/>
        <end position="183"/>
    </location>
</feature>
<dbReference type="EMBL" id="HBHT01026258">
    <property type="protein sequence ID" value="CAD9977481.1"/>
    <property type="molecule type" value="Transcribed_RNA"/>
</dbReference>
<dbReference type="Gene3D" id="3.10.120.10">
    <property type="entry name" value="Cytochrome b5-like heme/steroid binding domain"/>
    <property type="match status" value="1"/>
</dbReference>
<dbReference type="PANTHER" id="PTHR19372:SF7">
    <property type="entry name" value="SULFITE OXIDASE, MITOCHONDRIAL"/>
    <property type="match status" value="1"/>
</dbReference>
<dbReference type="SUPFAM" id="SSF55856">
    <property type="entry name" value="Cytochrome b5-like heme/steroid binding domain"/>
    <property type="match status" value="1"/>
</dbReference>
<dbReference type="GO" id="GO:0008482">
    <property type="term" value="F:sulfite oxidase activity"/>
    <property type="evidence" value="ECO:0007669"/>
    <property type="project" value="TreeGrafter"/>
</dbReference>
<dbReference type="GO" id="GO:0046872">
    <property type="term" value="F:metal ion binding"/>
    <property type="evidence" value="ECO:0007669"/>
    <property type="project" value="UniProtKB-UniRule"/>
</dbReference>
<dbReference type="PROSITE" id="PS00191">
    <property type="entry name" value="CYTOCHROME_B5_1"/>
    <property type="match status" value="1"/>
</dbReference>
<organism evidence="6">
    <name type="scientific">Entomoneis paludosa</name>
    <dbReference type="NCBI Taxonomy" id="265537"/>
    <lineage>
        <taxon>Eukaryota</taxon>
        <taxon>Sar</taxon>
        <taxon>Stramenopiles</taxon>
        <taxon>Ochrophyta</taxon>
        <taxon>Bacillariophyta</taxon>
        <taxon>Bacillariophyceae</taxon>
        <taxon>Bacillariophycidae</taxon>
        <taxon>Entomoneidaceae</taxon>
        <taxon>Entomoneis</taxon>
    </lineage>
</organism>
<accession>A0A7S2YI28</accession>
<dbReference type="InterPro" id="IPR000572">
    <property type="entry name" value="OxRdtase_Mopterin-bd_dom"/>
</dbReference>
<evidence type="ECO:0000256" key="4">
    <source>
        <dbReference type="RuleBase" id="RU362121"/>
    </source>
</evidence>
<dbReference type="GO" id="GO:0020037">
    <property type="term" value="F:heme binding"/>
    <property type="evidence" value="ECO:0007669"/>
    <property type="project" value="UniProtKB-UniRule"/>
</dbReference>
<evidence type="ECO:0000256" key="2">
    <source>
        <dbReference type="ARBA" id="ARBA00022723"/>
    </source>
</evidence>
<dbReference type="Pfam" id="PF00174">
    <property type="entry name" value="Oxidored_molyb"/>
    <property type="match status" value="1"/>
</dbReference>
<dbReference type="FunFam" id="3.10.120.10:FF:000007">
    <property type="entry name" value="Sulfite oxidase, mitochondrial"/>
    <property type="match status" value="1"/>
</dbReference>
<evidence type="ECO:0000259" key="5">
    <source>
        <dbReference type="PROSITE" id="PS50255"/>
    </source>
</evidence>
<reference evidence="6" key="1">
    <citation type="submission" date="2021-01" db="EMBL/GenBank/DDBJ databases">
        <authorList>
            <person name="Corre E."/>
            <person name="Pelletier E."/>
            <person name="Niang G."/>
            <person name="Scheremetjew M."/>
            <person name="Finn R."/>
            <person name="Kale V."/>
            <person name="Holt S."/>
            <person name="Cochrane G."/>
            <person name="Meng A."/>
            <person name="Brown T."/>
            <person name="Cohen L."/>
        </authorList>
    </citation>
    <scope>NUCLEOTIDE SEQUENCE</scope>
    <source>
        <strain evidence="6">CCMP125</strain>
    </source>
</reference>
<dbReference type="InterPro" id="IPR036374">
    <property type="entry name" value="OxRdtase_Mopterin-bd_sf"/>
</dbReference>
<dbReference type="AlphaFoldDB" id="A0A7S2YI28"/>
<proteinExistence type="inferred from homology"/>
<name>A0A7S2YI28_9STRA</name>
<sequence>MLKKSMAEALVRSTIKSCCHRFAKGRHRAMGTWASRSFKVDDDGTTTTFGLTGVLILASIVVIMKESSNNVAQCSSGDPKDSYEGFLERIKSSKPPAKDNLPEYTAEEVAKRNGRDSGSTVWMSYGGNVYDVTAFIPYHPGGTTRISRAAGTAIEPFWYLHQQHFRSEDPARIMDHLVIGRLKESDQEAVDHELEKVQERLDGFRLVFDISAFARSAKSGVVELSLEKLQELPRSDSNSTFGCPQSNHSPVSMSVFAGVRLQDLLEAVPTKLKQSPNKENAVVVFHAMDGDTMEVELDGNILICDEMNGAPLTQARGFPLRILFPGKKRVIKWVQKVEVRPK</sequence>
<dbReference type="GO" id="GO:0006790">
    <property type="term" value="P:sulfur compound metabolic process"/>
    <property type="evidence" value="ECO:0007669"/>
    <property type="project" value="TreeGrafter"/>
</dbReference>
<dbReference type="SMART" id="SM01117">
    <property type="entry name" value="Cyt-b5"/>
    <property type="match status" value="1"/>
</dbReference>
<dbReference type="PANTHER" id="PTHR19372">
    <property type="entry name" value="SULFITE REDUCTASE"/>
    <property type="match status" value="1"/>
</dbReference>
<protein>
    <recommendedName>
        <fullName evidence="5">Cytochrome b5 heme-binding domain-containing protein</fullName>
    </recommendedName>
</protein>
<keyword evidence="2 4" id="KW-0479">Metal-binding</keyword>
<dbReference type="InterPro" id="IPR018506">
    <property type="entry name" value="Cyt_B5_heme-BS"/>
</dbReference>
<dbReference type="InterPro" id="IPR001199">
    <property type="entry name" value="Cyt_B5-like_heme/steroid-bd"/>
</dbReference>
<dbReference type="InterPro" id="IPR036400">
    <property type="entry name" value="Cyt_B5-like_heme/steroid_sf"/>
</dbReference>
<gene>
    <name evidence="6" type="ORF">APAL1065_LOCUS17604</name>
</gene>